<organism evidence="3 4">
    <name type="scientific">Ciona intestinalis</name>
    <name type="common">Transparent sea squirt</name>
    <name type="synonym">Ascidia intestinalis</name>
    <dbReference type="NCBI Taxonomy" id="7719"/>
    <lineage>
        <taxon>Eukaryota</taxon>
        <taxon>Metazoa</taxon>
        <taxon>Chordata</taxon>
        <taxon>Tunicata</taxon>
        <taxon>Ascidiacea</taxon>
        <taxon>Phlebobranchia</taxon>
        <taxon>Cionidae</taxon>
        <taxon>Ciona</taxon>
    </lineage>
</organism>
<feature type="compositionally biased region" description="Basic and acidic residues" evidence="1">
    <location>
        <begin position="1"/>
        <end position="22"/>
    </location>
</feature>
<reference evidence="3" key="2">
    <citation type="journal article" date="2008" name="Genome Biol.">
        <title>Improved genome assembly and evidence-based global gene model set for the chordate Ciona intestinalis: new insight into intron and operon populations.</title>
        <authorList>
            <person name="Satou Y."/>
            <person name="Mineta K."/>
            <person name="Ogasawara M."/>
            <person name="Sasakura Y."/>
            <person name="Shoguchi E."/>
            <person name="Ueno K."/>
            <person name="Yamada L."/>
            <person name="Matsumoto J."/>
            <person name="Wasserscheid J."/>
            <person name="Dewar K."/>
            <person name="Wiley G.B."/>
            <person name="Macmil S.L."/>
            <person name="Roe B.A."/>
            <person name="Zeller R.W."/>
            <person name="Hastings K.E."/>
            <person name="Lemaire P."/>
            <person name="Lindquist E."/>
            <person name="Endo T."/>
            <person name="Hotta K."/>
            <person name="Inaba K."/>
        </authorList>
    </citation>
    <scope>NUCLEOTIDE SEQUENCE [LARGE SCALE GENOMIC DNA]</scope>
    <source>
        <strain evidence="3">wild type</strain>
    </source>
</reference>
<keyword evidence="4" id="KW-1185">Reference proteome</keyword>
<reference evidence="3" key="4">
    <citation type="submission" date="2025-09" db="UniProtKB">
        <authorList>
            <consortium name="Ensembl"/>
        </authorList>
    </citation>
    <scope>IDENTIFICATION</scope>
</reference>
<feature type="domain" description="Small acidic protein-like" evidence="2">
    <location>
        <begin position="40"/>
        <end position="119"/>
    </location>
</feature>
<dbReference type="AlphaFoldDB" id="F6QHF4"/>
<dbReference type="PANTHER" id="PTHR22426">
    <property type="entry name" value="ARGININE_SERINE-RICH COILED-COIL PROTEIN 2"/>
    <property type="match status" value="1"/>
</dbReference>
<dbReference type="Ensembl" id="ENSCINT00000004934.3">
    <property type="protein sequence ID" value="ENSCINP00000004934.3"/>
    <property type="gene ID" value="ENSCING00000002434.3"/>
</dbReference>
<feature type="region of interest" description="Disordered" evidence="1">
    <location>
        <begin position="1"/>
        <end position="45"/>
    </location>
</feature>
<dbReference type="PANTHER" id="PTHR22426:SF1">
    <property type="entry name" value="LYSINE-RICH NUCLEOLAR PROTEIN 1"/>
    <property type="match status" value="1"/>
</dbReference>
<evidence type="ECO:0000256" key="1">
    <source>
        <dbReference type="SAM" id="MobiDB-lite"/>
    </source>
</evidence>
<dbReference type="InterPro" id="IPR028124">
    <property type="entry name" value="SMAP_dom"/>
</dbReference>
<name>F6QHF4_CIOIN</name>
<dbReference type="InParanoid" id="F6QHF4"/>
<proteinExistence type="predicted"/>
<reference evidence="3" key="3">
    <citation type="submission" date="2025-08" db="UniProtKB">
        <authorList>
            <consortium name="Ensembl"/>
        </authorList>
    </citation>
    <scope>IDENTIFICATION</scope>
</reference>
<feature type="compositionally biased region" description="Polar residues" evidence="1">
    <location>
        <begin position="35"/>
        <end position="45"/>
    </location>
</feature>
<protein>
    <recommendedName>
        <fullName evidence="2">Small acidic protein-like domain-containing protein</fullName>
    </recommendedName>
</protein>
<reference evidence="4" key="1">
    <citation type="journal article" date="2002" name="Science">
        <title>The draft genome of Ciona intestinalis: insights into chordate and vertebrate origins.</title>
        <authorList>
            <person name="Dehal P."/>
            <person name="Satou Y."/>
            <person name="Campbell R.K."/>
            <person name="Chapman J."/>
            <person name="Degnan B."/>
            <person name="De Tomaso A."/>
            <person name="Davidson B."/>
            <person name="Di Gregorio A."/>
            <person name="Gelpke M."/>
            <person name="Goodstein D.M."/>
            <person name="Harafuji N."/>
            <person name="Hastings K.E."/>
            <person name="Ho I."/>
            <person name="Hotta K."/>
            <person name="Huang W."/>
            <person name="Kawashima T."/>
            <person name="Lemaire P."/>
            <person name="Martinez D."/>
            <person name="Meinertzhagen I.A."/>
            <person name="Necula S."/>
            <person name="Nonaka M."/>
            <person name="Putnam N."/>
            <person name="Rash S."/>
            <person name="Saiga H."/>
            <person name="Satake M."/>
            <person name="Terry A."/>
            <person name="Yamada L."/>
            <person name="Wang H.G."/>
            <person name="Awazu S."/>
            <person name="Azumi K."/>
            <person name="Boore J."/>
            <person name="Branno M."/>
            <person name="Chin-Bow S."/>
            <person name="DeSantis R."/>
            <person name="Doyle S."/>
            <person name="Francino P."/>
            <person name="Keys D.N."/>
            <person name="Haga S."/>
            <person name="Hayashi H."/>
            <person name="Hino K."/>
            <person name="Imai K.S."/>
            <person name="Inaba K."/>
            <person name="Kano S."/>
            <person name="Kobayashi K."/>
            <person name="Kobayashi M."/>
            <person name="Lee B.I."/>
            <person name="Makabe K.W."/>
            <person name="Manohar C."/>
            <person name="Matassi G."/>
            <person name="Medina M."/>
            <person name="Mochizuki Y."/>
            <person name="Mount S."/>
            <person name="Morishita T."/>
            <person name="Miura S."/>
            <person name="Nakayama A."/>
            <person name="Nishizaka S."/>
            <person name="Nomoto H."/>
            <person name="Ohta F."/>
            <person name="Oishi K."/>
            <person name="Rigoutsos I."/>
            <person name="Sano M."/>
            <person name="Sasaki A."/>
            <person name="Sasakura Y."/>
            <person name="Shoguchi E."/>
            <person name="Shin-i T."/>
            <person name="Spagnuolo A."/>
            <person name="Stainier D."/>
            <person name="Suzuki M.M."/>
            <person name="Tassy O."/>
            <person name="Takatori N."/>
            <person name="Tokuoka M."/>
            <person name="Yagi K."/>
            <person name="Yoshizaki F."/>
            <person name="Wada S."/>
            <person name="Zhang C."/>
            <person name="Hyatt P.D."/>
            <person name="Larimer F."/>
            <person name="Detter C."/>
            <person name="Doggett N."/>
            <person name="Glavina T."/>
            <person name="Hawkins T."/>
            <person name="Richardson P."/>
            <person name="Lucas S."/>
            <person name="Kohara Y."/>
            <person name="Levine M."/>
            <person name="Satoh N."/>
            <person name="Rokhsar D.S."/>
        </authorList>
    </citation>
    <scope>NUCLEOTIDE SEQUENCE [LARGE SCALE GENOMIC DNA]</scope>
</reference>
<sequence length="143" mass="16086">MEKEKVTSHDVNKECGKTKDSSADGLITSDKQQETKLGQWSTAKFNDNNRQEKFLRLMGGKKAVGKKTGLWSGKTTFANAAMDQTESRKLATKLEGQFQNALEFNLQKRNENNRTKGLGFVEDPAKGKKFHIDINKTNSVKFN</sequence>
<dbReference type="HOGENOM" id="CLU_1805487_0_0_1"/>
<dbReference type="Pfam" id="PF15477">
    <property type="entry name" value="SMAP"/>
    <property type="match status" value="1"/>
</dbReference>
<evidence type="ECO:0000259" key="2">
    <source>
        <dbReference type="Pfam" id="PF15477"/>
    </source>
</evidence>
<dbReference type="EMBL" id="EAAA01000104">
    <property type="status" value="NOT_ANNOTATED_CDS"/>
    <property type="molecule type" value="Genomic_DNA"/>
</dbReference>
<evidence type="ECO:0000313" key="4">
    <source>
        <dbReference type="Proteomes" id="UP000008144"/>
    </source>
</evidence>
<accession>F6QHF4</accession>
<dbReference type="Proteomes" id="UP000008144">
    <property type="component" value="Chromosome 1"/>
</dbReference>
<evidence type="ECO:0000313" key="3">
    <source>
        <dbReference type="Ensembl" id="ENSCINP00000004934.3"/>
    </source>
</evidence>
<dbReference type="GeneTree" id="ENSGT00500000044955"/>